<feature type="compositionally biased region" description="Polar residues" evidence="1">
    <location>
        <begin position="146"/>
        <end position="161"/>
    </location>
</feature>
<dbReference type="AlphaFoldDB" id="A0A0C9TR82"/>
<feature type="region of interest" description="Disordered" evidence="1">
    <location>
        <begin position="140"/>
        <end position="166"/>
    </location>
</feature>
<sequence>MEEVSESHNANGAIVSKSETVPQCRKDCRRVEAPNNNTWNKDNNNWAGGSKASWESDGDSTRNTEATPWDNNGAWAQYYGMSTSKGLNIDGRDKHEEEHWWDASTRQQHGRPGPGVLPPYLADLLHDPDHSLFSVSVDPPDIRHIPSSSQENGDTGLSFQPPSLDDLTHSIPHPNAYYCRKHNGWVLLQWKSSLMLPPLAKSFVPDPETPFPDLAHRKRASSCVGDGEQPFGQVNMTHHFHRYEKAVDALKLTPAFRRSEWELSARKKQKRRKVTALNLDTLSLNEMSEDVMDAEEEGDLLDLYVCCQCSLYCIVSGVIPGVMPAEYFDKFTRDRWDNPAVGLNGAESVVSGLETFLRIVENKLWKGEKRGIPISRLAFQRRIGWTLAVRCMFEQLGFTIAERVTPIQVTTITPPDSDPSTPEANSLTEYNCAKIWVKLDSIREMYQMGIGAQPDQKCGPVQRATNILGMTSMTYSPELLAFAYLAQCRCDPGQTPQYFTQFVRIIRCIQELGDIPSQDLQNLVLEERARHRYTEDDRDAAIKILGFGRDNLLRVEYEDNVDDDFTAWSGLGGIQRMAHRG</sequence>
<name>A0A0C9TR82_PAXIN</name>
<feature type="region of interest" description="Disordered" evidence="1">
    <location>
        <begin position="1"/>
        <end position="69"/>
    </location>
</feature>
<evidence type="ECO:0000313" key="2">
    <source>
        <dbReference type="EMBL" id="KIJ10297.1"/>
    </source>
</evidence>
<organism evidence="2 3">
    <name type="scientific">Paxillus involutus ATCC 200175</name>
    <dbReference type="NCBI Taxonomy" id="664439"/>
    <lineage>
        <taxon>Eukaryota</taxon>
        <taxon>Fungi</taxon>
        <taxon>Dikarya</taxon>
        <taxon>Basidiomycota</taxon>
        <taxon>Agaricomycotina</taxon>
        <taxon>Agaricomycetes</taxon>
        <taxon>Agaricomycetidae</taxon>
        <taxon>Boletales</taxon>
        <taxon>Paxilineae</taxon>
        <taxon>Paxillaceae</taxon>
        <taxon>Paxillus</taxon>
    </lineage>
</organism>
<feature type="compositionally biased region" description="Low complexity" evidence="1">
    <location>
        <begin position="35"/>
        <end position="45"/>
    </location>
</feature>
<dbReference type="EMBL" id="KN819410">
    <property type="protein sequence ID" value="KIJ10297.1"/>
    <property type="molecule type" value="Genomic_DNA"/>
</dbReference>
<evidence type="ECO:0000256" key="1">
    <source>
        <dbReference type="SAM" id="MobiDB-lite"/>
    </source>
</evidence>
<gene>
    <name evidence="2" type="ORF">PAXINDRAFT_157662</name>
</gene>
<reference evidence="3" key="2">
    <citation type="submission" date="2015-01" db="EMBL/GenBank/DDBJ databases">
        <title>Evolutionary Origins and Diversification of the Mycorrhizal Mutualists.</title>
        <authorList>
            <consortium name="DOE Joint Genome Institute"/>
            <consortium name="Mycorrhizal Genomics Consortium"/>
            <person name="Kohler A."/>
            <person name="Kuo A."/>
            <person name="Nagy L.G."/>
            <person name="Floudas D."/>
            <person name="Copeland A."/>
            <person name="Barry K.W."/>
            <person name="Cichocki N."/>
            <person name="Veneault-Fourrey C."/>
            <person name="LaButti K."/>
            <person name="Lindquist E.A."/>
            <person name="Lipzen A."/>
            <person name="Lundell T."/>
            <person name="Morin E."/>
            <person name="Murat C."/>
            <person name="Riley R."/>
            <person name="Ohm R."/>
            <person name="Sun H."/>
            <person name="Tunlid A."/>
            <person name="Henrissat B."/>
            <person name="Grigoriev I.V."/>
            <person name="Hibbett D.S."/>
            <person name="Martin F."/>
        </authorList>
    </citation>
    <scope>NUCLEOTIDE SEQUENCE [LARGE SCALE GENOMIC DNA]</scope>
    <source>
        <strain evidence="3">ATCC 200175</strain>
    </source>
</reference>
<accession>A0A0C9TR82</accession>
<proteinExistence type="predicted"/>
<reference evidence="2 3" key="1">
    <citation type="submission" date="2014-06" db="EMBL/GenBank/DDBJ databases">
        <authorList>
            <consortium name="DOE Joint Genome Institute"/>
            <person name="Kuo A."/>
            <person name="Kohler A."/>
            <person name="Nagy L.G."/>
            <person name="Floudas D."/>
            <person name="Copeland A."/>
            <person name="Barry K.W."/>
            <person name="Cichocki N."/>
            <person name="Veneault-Fourrey C."/>
            <person name="LaButti K."/>
            <person name="Lindquist E.A."/>
            <person name="Lipzen A."/>
            <person name="Lundell T."/>
            <person name="Morin E."/>
            <person name="Murat C."/>
            <person name="Sun H."/>
            <person name="Tunlid A."/>
            <person name="Henrissat B."/>
            <person name="Grigoriev I.V."/>
            <person name="Hibbett D.S."/>
            <person name="Martin F."/>
            <person name="Nordberg H.P."/>
            <person name="Cantor M.N."/>
            <person name="Hua S.X."/>
        </authorList>
    </citation>
    <scope>NUCLEOTIDE SEQUENCE [LARGE SCALE GENOMIC DNA]</scope>
    <source>
        <strain evidence="2 3">ATCC 200175</strain>
    </source>
</reference>
<keyword evidence="3" id="KW-1185">Reference proteome</keyword>
<dbReference type="Proteomes" id="UP000053647">
    <property type="component" value="Unassembled WGS sequence"/>
</dbReference>
<dbReference type="HOGENOM" id="CLU_496994_0_0_1"/>
<evidence type="ECO:0000313" key="3">
    <source>
        <dbReference type="Proteomes" id="UP000053647"/>
    </source>
</evidence>
<dbReference type="OrthoDB" id="2420415at2759"/>
<protein>
    <submittedName>
        <fullName evidence="2">Uncharacterized protein</fullName>
    </submittedName>
</protein>